<dbReference type="InterPro" id="IPR010982">
    <property type="entry name" value="Lambda_DNA-bd_dom_sf"/>
</dbReference>
<dbReference type="AlphaFoldDB" id="A0A160P6S5"/>
<organism evidence="2 3">
    <name type="scientific">Streptomyces laurentii</name>
    <dbReference type="NCBI Taxonomy" id="39478"/>
    <lineage>
        <taxon>Bacteria</taxon>
        <taxon>Bacillati</taxon>
        <taxon>Actinomycetota</taxon>
        <taxon>Actinomycetes</taxon>
        <taxon>Kitasatosporales</taxon>
        <taxon>Streptomycetaceae</taxon>
        <taxon>Streptomyces</taxon>
    </lineage>
</organism>
<proteinExistence type="predicted"/>
<dbReference type="GO" id="GO:0003677">
    <property type="term" value="F:DNA binding"/>
    <property type="evidence" value="ECO:0007669"/>
    <property type="project" value="InterPro"/>
</dbReference>
<dbReference type="PANTHER" id="PTHR35010:SF2">
    <property type="entry name" value="BLL4672 PROTEIN"/>
    <property type="match status" value="1"/>
</dbReference>
<dbReference type="Proteomes" id="UP000217676">
    <property type="component" value="Chromosome"/>
</dbReference>
<dbReference type="KEGG" id="slau:SLA_6703"/>
<dbReference type="RefSeq" id="WP_359873161.1">
    <property type="nucleotide sequence ID" value="NZ_JBEYHT010000004.1"/>
</dbReference>
<sequence>MSTRSTGDDTTMVMNKPALKALLMERRALIEPEQYGLARPTGQGRRAQGLSQQQVDELTARALHTYGRLETGRYPHPPVDYLRQVARLFRLNEQEWTSLCRYAGIGDPPAPLSTVSGLEVPGVWQEVVDGIAHMAYLTDASWNLLAFNEPLAAFFAGRRIPGNMMRWILLDPDGRETLLDWDTAWAPAVLPQLRAALAVRPDDETLLRIACEAARDPDLRPLWEAGGAAVHPDGDERPVRHPRHGPGYFTICAAQPMTAPGSRLVILIFRTEARKPHDRIPMLRARAVP</sequence>
<dbReference type="EMBL" id="AP017424">
    <property type="protein sequence ID" value="BAU87569.1"/>
    <property type="molecule type" value="Genomic_DNA"/>
</dbReference>
<dbReference type="Pfam" id="PF17765">
    <property type="entry name" value="MLTR_LBD"/>
    <property type="match status" value="1"/>
</dbReference>
<reference evidence="2 3" key="1">
    <citation type="journal article" date="2016" name="Genome Announc.">
        <title>Complete Genome Sequence of Thiostrepton-Producing Streptomyces laurentii ATCC 31255.</title>
        <authorList>
            <person name="Doi K."/>
            <person name="Fujino Y."/>
            <person name="Nagayoshi Y."/>
            <person name="Ohshima T."/>
            <person name="Ogata S."/>
        </authorList>
    </citation>
    <scope>NUCLEOTIDE SEQUENCE [LARGE SCALE GENOMIC DNA]</scope>
    <source>
        <strain evidence="2 3">ATCC 31255</strain>
    </source>
</reference>
<dbReference type="CDD" id="cd00093">
    <property type="entry name" value="HTH_XRE"/>
    <property type="match status" value="1"/>
</dbReference>
<dbReference type="InterPro" id="IPR001387">
    <property type="entry name" value="Cro/C1-type_HTH"/>
</dbReference>
<dbReference type="SUPFAM" id="SSF47413">
    <property type="entry name" value="lambda repressor-like DNA-binding domains"/>
    <property type="match status" value="1"/>
</dbReference>
<name>A0A160P6S5_STRLU</name>
<dbReference type="Gene3D" id="3.30.450.180">
    <property type="match status" value="1"/>
</dbReference>
<protein>
    <recommendedName>
        <fullName evidence="1">MmyB-like transcription regulator ligand binding domain-containing protein</fullName>
    </recommendedName>
</protein>
<dbReference type="InterPro" id="IPR041413">
    <property type="entry name" value="MLTR_LBD"/>
</dbReference>
<dbReference type="PANTHER" id="PTHR35010">
    <property type="entry name" value="BLL4672 PROTEIN-RELATED"/>
    <property type="match status" value="1"/>
</dbReference>
<dbReference type="Gene3D" id="1.10.260.40">
    <property type="entry name" value="lambda repressor-like DNA-binding domains"/>
    <property type="match status" value="1"/>
</dbReference>
<evidence type="ECO:0000259" key="1">
    <source>
        <dbReference type="Pfam" id="PF17765"/>
    </source>
</evidence>
<keyword evidence="3" id="KW-1185">Reference proteome</keyword>
<accession>A0A160P6S5</accession>
<evidence type="ECO:0000313" key="2">
    <source>
        <dbReference type="EMBL" id="BAU87569.1"/>
    </source>
</evidence>
<evidence type="ECO:0000313" key="3">
    <source>
        <dbReference type="Proteomes" id="UP000217676"/>
    </source>
</evidence>
<gene>
    <name evidence="2" type="ORF">SLA_6703</name>
</gene>
<dbReference type="Pfam" id="PF13560">
    <property type="entry name" value="HTH_31"/>
    <property type="match status" value="1"/>
</dbReference>
<feature type="domain" description="MmyB-like transcription regulator ligand binding" evidence="1">
    <location>
        <begin position="125"/>
        <end position="270"/>
    </location>
</feature>